<comment type="caution">
    <text evidence="1">The sequence shown here is derived from an EMBL/GenBank/DDBJ whole genome shotgun (WGS) entry which is preliminary data.</text>
</comment>
<dbReference type="GO" id="GO:0008253">
    <property type="term" value="F:5'-nucleotidase activity"/>
    <property type="evidence" value="ECO:0007669"/>
    <property type="project" value="InterPro"/>
</dbReference>
<dbReference type="EMBL" id="AUZZ01004782">
    <property type="protein sequence ID" value="EQD52002.1"/>
    <property type="molecule type" value="Genomic_DNA"/>
</dbReference>
<evidence type="ECO:0000313" key="1">
    <source>
        <dbReference type="EMBL" id="EQD52002.1"/>
    </source>
</evidence>
<dbReference type="SUPFAM" id="SSF56784">
    <property type="entry name" value="HAD-like"/>
    <property type="match status" value="1"/>
</dbReference>
<dbReference type="GO" id="GO:0009223">
    <property type="term" value="P:pyrimidine deoxyribonucleotide catabolic process"/>
    <property type="evidence" value="ECO:0007669"/>
    <property type="project" value="TreeGrafter"/>
</dbReference>
<dbReference type="Pfam" id="PF06941">
    <property type="entry name" value="NT5C"/>
    <property type="match status" value="1"/>
</dbReference>
<dbReference type="Gene3D" id="1.10.40.40">
    <property type="entry name" value="Deoxyribonucleotidase, domain 2"/>
    <property type="match status" value="1"/>
</dbReference>
<dbReference type="SFLD" id="SFLDS00003">
    <property type="entry name" value="Haloacid_Dehalogenase"/>
    <property type="match status" value="1"/>
</dbReference>
<dbReference type="InterPro" id="IPR010708">
    <property type="entry name" value="5'(3')-deoxyribonucleotidase"/>
</dbReference>
<dbReference type="Gene3D" id="3.40.50.1000">
    <property type="entry name" value="HAD superfamily/HAD-like"/>
    <property type="match status" value="1"/>
</dbReference>
<dbReference type="InterPro" id="IPR036412">
    <property type="entry name" value="HAD-like_sf"/>
</dbReference>
<sequence>MLLLVDQDNVLVDFTRVIYTEMCARGHRELAPPPAKQSVYPLEEHYPPELLGELKSIYTAEGFFRSLPPIEGAVQAVKEMVIEGIDVRICTHPIQAYRNCVGEKYEWVERHLGAAYTTRMILTRDKTIIAGDALIDDNPDISGSCTPSWQHIVFDQPYNRTVAGPRLKSWANWRAAIEPMLASTPRRASARGDVIGLGF</sequence>
<gene>
    <name evidence="1" type="ORF">B2A_06728</name>
</gene>
<organism evidence="1">
    <name type="scientific">mine drainage metagenome</name>
    <dbReference type="NCBI Taxonomy" id="410659"/>
    <lineage>
        <taxon>unclassified sequences</taxon>
        <taxon>metagenomes</taxon>
        <taxon>ecological metagenomes</taxon>
    </lineage>
</organism>
<dbReference type="AlphaFoldDB" id="T1A4W5"/>
<dbReference type="PANTHER" id="PTHR16504:SF4">
    <property type="entry name" value="5'(3')-DEOXYRIBONUCLEOTIDASE"/>
    <property type="match status" value="1"/>
</dbReference>
<dbReference type="SFLD" id="SFLDG01126">
    <property type="entry name" value="C1.2:_Nucleotidase_Like"/>
    <property type="match status" value="1"/>
</dbReference>
<dbReference type="EC" id="3.1.3.-" evidence="1"/>
<reference evidence="1" key="2">
    <citation type="journal article" date="2014" name="ISME J.">
        <title>Microbial stratification in low pH oxic and suboxic macroscopic growths along an acid mine drainage.</title>
        <authorList>
            <person name="Mendez-Garcia C."/>
            <person name="Mesa V."/>
            <person name="Sprenger R.R."/>
            <person name="Richter M."/>
            <person name="Diez M.S."/>
            <person name="Solano J."/>
            <person name="Bargiela R."/>
            <person name="Golyshina O.V."/>
            <person name="Manteca A."/>
            <person name="Ramos J.L."/>
            <person name="Gallego J.R."/>
            <person name="Llorente I."/>
            <person name="Martins Dos Santos V.A."/>
            <person name="Jensen O.N."/>
            <person name="Pelaez A.I."/>
            <person name="Sanchez J."/>
            <person name="Ferrer M."/>
        </authorList>
    </citation>
    <scope>NUCLEOTIDE SEQUENCE</scope>
</reference>
<reference evidence="1" key="1">
    <citation type="submission" date="2013-08" db="EMBL/GenBank/DDBJ databases">
        <authorList>
            <person name="Mendez C."/>
            <person name="Richter M."/>
            <person name="Ferrer M."/>
            <person name="Sanchez J."/>
        </authorList>
    </citation>
    <scope>NUCLEOTIDE SEQUENCE</scope>
</reference>
<name>T1A4W5_9ZZZZ</name>
<accession>T1A4W5</accession>
<keyword evidence="1" id="KW-0378">Hydrolase</keyword>
<protein>
    <submittedName>
        <fullName evidence="1">5'(3')-deoxyribonucleotidase</fullName>
        <ecNumber evidence="1">3.1.3.-</ecNumber>
    </submittedName>
</protein>
<proteinExistence type="predicted"/>
<dbReference type="SFLD" id="SFLDG01145">
    <property type="entry name" value="C1.2.1"/>
    <property type="match status" value="1"/>
</dbReference>
<dbReference type="InterPro" id="IPR023214">
    <property type="entry name" value="HAD_sf"/>
</dbReference>
<dbReference type="GO" id="GO:0005739">
    <property type="term" value="C:mitochondrion"/>
    <property type="evidence" value="ECO:0007669"/>
    <property type="project" value="TreeGrafter"/>
</dbReference>
<dbReference type="PANTHER" id="PTHR16504">
    <property type="entry name" value="5'(3')-DEOXYRIBONUCLEOTIDASE"/>
    <property type="match status" value="1"/>
</dbReference>